<comment type="caution">
    <text evidence="2">The sequence shown here is derived from an EMBL/GenBank/DDBJ whole genome shotgun (WGS) entry which is preliminary data.</text>
</comment>
<sequence length="120" mass="13355">MTTVQLMGPDCVLLGQALTCWRGSVYGAVMTFRGKQVCGMSFKNLGITNEQIKILPIFMIGASLIDESHVLTAAHCFKAISIALSPDFNWDHDISDPMDVQHQERNVSKSCTIKNFLLRH</sequence>
<evidence type="ECO:0000313" key="3">
    <source>
        <dbReference type="Proteomes" id="UP000094527"/>
    </source>
</evidence>
<dbReference type="InterPro" id="IPR043504">
    <property type="entry name" value="Peptidase_S1_PA_chymotrypsin"/>
</dbReference>
<name>A0A1D2M1P1_ORCCI</name>
<gene>
    <name evidence="2" type="ORF">Ocin01_19794</name>
</gene>
<protein>
    <recommendedName>
        <fullName evidence="1">Peptidase S1 domain-containing protein</fullName>
    </recommendedName>
</protein>
<reference evidence="2 3" key="1">
    <citation type="journal article" date="2016" name="Genome Biol. Evol.">
        <title>Gene Family Evolution Reflects Adaptation to Soil Environmental Stressors in the Genome of the Collembolan Orchesella cincta.</title>
        <authorList>
            <person name="Faddeeva-Vakhrusheva A."/>
            <person name="Derks M.F."/>
            <person name="Anvar S.Y."/>
            <person name="Agamennone V."/>
            <person name="Suring W."/>
            <person name="Smit S."/>
            <person name="van Straalen N.M."/>
            <person name="Roelofs D."/>
        </authorList>
    </citation>
    <scope>NUCLEOTIDE SEQUENCE [LARGE SCALE GENOMIC DNA]</scope>
    <source>
        <tissue evidence="2">Mixed pool</tissue>
    </source>
</reference>
<dbReference type="Proteomes" id="UP000094527">
    <property type="component" value="Unassembled WGS sequence"/>
</dbReference>
<dbReference type="EMBL" id="LJIJ01006859">
    <property type="protein sequence ID" value="ODM86889.1"/>
    <property type="molecule type" value="Genomic_DNA"/>
</dbReference>
<evidence type="ECO:0000313" key="2">
    <source>
        <dbReference type="EMBL" id="ODM86889.1"/>
    </source>
</evidence>
<dbReference type="InterPro" id="IPR001254">
    <property type="entry name" value="Trypsin_dom"/>
</dbReference>
<proteinExistence type="predicted"/>
<feature type="domain" description="Peptidase S1" evidence="1">
    <location>
        <begin position="61"/>
        <end position="81"/>
    </location>
</feature>
<evidence type="ECO:0000259" key="1">
    <source>
        <dbReference type="Pfam" id="PF00089"/>
    </source>
</evidence>
<keyword evidence="3" id="KW-1185">Reference proteome</keyword>
<organism evidence="2 3">
    <name type="scientific">Orchesella cincta</name>
    <name type="common">Springtail</name>
    <name type="synonym">Podura cincta</name>
    <dbReference type="NCBI Taxonomy" id="48709"/>
    <lineage>
        <taxon>Eukaryota</taxon>
        <taxon>Metazoa</taxon>
        <taxon>Ecdysozoa</taxon>
        <taxon>Arthropoda</taxon>
        <taxon>Hexapoda</taxon>
        <taxon>Collembola</taxon>
        <taxon>Entomobryomorpha</taxon>
        <taxon>Entomobryoidea</taxon>
        <taxon>Orchesellidae</taxon>
        <taxon>Orchesellinae</taxon>
        <taxon>Orchesella</taxon>
    </lineage>
</organism>
<dbReference type="Gene3D" id="2.40.10.10">
    <property type="entry name" value="Trypsin-like serine proteases"/>
    <property type="match status" value="1"/>
</dbReference>
<dbReference type="GO" id="GO:0006508">
    <property type="term" value="P:proteolysis"/>
    <property type="evidence" value="ECO:0007669"/>
    <property type="project" value="InterPro"/>
</dbReference>
<dbReference type="Pfam" id="PF00089">
    <property type="entry name" value="Trypsin"/>
    <property type="match status" value="1"/>
</dbReference>
<dbReference type="SUPFAM" id="SSF50494">
    <property type="entry name" value="Trypsin-like serine proteases"/>
    <property type="match status" value="1"/>
</dbReference>
<feature type="non-terminal residue" evidence="2">
    <location>
        <position position="120"/>
    </location>
</feature>
<dbReference type="InterPro" id="IPR009003">
    <property type="entry name" value="Peptidase_S1_PA"/>
</dbReference>
<accession>A0A1D2M1P1</accession>
<dbReference type="AlphaFoldDB" id="A0A1D2M1P1"/>
<dbReference type="GO" id="GO:0004252">
    <property type="term" value="F:serine-type endopeptidase activity"/>
    <property type="evidence" value="ECO:0007669"/>
    <property type="project" value="InterPro"/>
</dbReference>